<sequence length="120" mass="13538">MKFLADMGISLRTVAWLRSTGYDIVHLRDEGLQRLPDDEILIKARAEGRILLTVDLDFAELLAVSGEVLPSVILFRLGNENYQAINERLAEVLSQCQEDLEAGAIISVSNQRYRVKRLPI</sequence>
<dbReference type="AlphaFoldDB" id="A0A1U7INL3"/>
<reference evidence="2 3" key="1">
    <citation type="submission" date="2016-11" db="EMBL/GenBank/DDBJ databases">
        <title>Draft Genome Sequences of Nine Cyanobacterial Strains from Diverse Habitats.</title>
        <authorList>
            <person name="Zhu T."/>
            <person name="Hou S."/>
            <person name="Lu X."/>
            <person name="Hess W.R."/>
        </authorList>
    </citation>
    <scope>NUCLEOTIDE SEQUENCE [LARGE SCALE GENOMIC DNA]</scope>
    <source>
        <strain evidence="2 3">IAM M-71</strain>
    </source>
</reference>
<dbReference type="Pfam" id="PF18480">
    <property type="entry name" value="DUF5615"/>
    <property type="match status" value="1"/>
</dbReference>
<dbReference type="RefSeq" id="WP_073592806.1">
    <property type="nucleotide sequence ID" value="NZ_MRCE01000006.1"/>
</dbReference>
<evidence type="ECO:0000259" key="1">
    <source>
        <dbReference type="Pfam" id="PF18480"/>
    </source>
</evidence>
<evidence type="ECO:0000313" key="3">
    <source>
        <dbReference type="Proteomes" id="UP000185860"/>
    </source>
</evidence>
<accession>A0A1U7INL3</accession>
<dbReference type="EMBL" id="MRCE01000006">
    <property type="protein sequence ID" value="OKH38944.1"/>
    <property type="molecule type" value="Genomic_DNA"/>
</dbReference>
<dbReference type="OrthoDB" id="334367at2"/>
<protein>
    <recommendedName>
        <fullName evidence="1">DUF5615 domain-containing protein</fullName>
    </recommendedName>
</protein>
<gene>
    <name evidence="2" type="ORF">NIES2119_07320</name>
</gene>
<proteinExistence type="predicted"/>
<evidence type="ECO:0000313" key="2">
    <source>
        <dbReference type="EMBL" id="OKH38944.1"/>
    </source>
</evidence>
<dbReference type="STRING" id="454136.NIES2119_07320"/>
<dbReference type="InterPro" id="IPR041049">
    <property type="entry name" value="DUF5615"/>
</dbReference>
<feature type="domain" description="DUF5615" evidence="1">
    <location>
        <begin position="1"/>
        <end position="109"/>
    </location>
</feature>
<comment type="caution">
    <text evidence="2">The sequence shown here is derived from an EMBL/GenBank/DDBJ whole genome shotgun (WGS) entry which is preliminary data.</text>
</comment>
<name>A0A1U7INL3_9CYAN</name>
<dbReference type="Proteomes" id="UP000185860">
    <property type="component" value="Unassembled WGS sequence"/>
</dbReference>
<organism evidence="2 3">
    <name type="scientific">[Phormidium ambiguum] IAM M-71</name>
    <dbReference type="NCBI Taxonomy" id="454136"/>
    <lineage>
        <taxon>Bacteria</taxon>
        <taxon>Bacillati</taxon>
        <taxon>Cyanobacteriota</taxon>
        <taxon>Cyanophyceae</taxon>
        <taxon>Oscillatoriophycideae</taxon>
        <taxon>Aerosakkonematales</taxon>
        <taxon>Aerosakkonemataceae</taxon>
        <taxon>Floridanema</taxon>
    </lineage>
</organism>